<feature type="domain" description="Xylose isomerase-like TIM barrel" evidence="1">
    <location>
        <begin position="41"/>
        <end position="271"/>
    </location>
</feature>
<dbReference type="OrthoDB" id="3185623at2"/>
<sequence>MGQTLCGCGSVSHQSGGQISLGIYEKALPHTDDWDEFFAGVRQAGFDFVDLSIDETAERQSRLHWPTAERRRVRDAAARHGVQLGGICLSVHRAIGPGSADPAVREQAAHIFEDAIWLAHDLGIPVVQVAGYYAFYEDSDPGQRERYVATLTQATTIAARAGVMLGIENVDGQDVTSISIAKEIADEVGSPWLQIYPDIGNLAEQQLDTVAELAAGQGRMVALHIKDVRVGEPRRVPLGEGIAEFSAAFSELARQRWSGRIMVEMWNDDAPDSLQRCSDARALVSTWLANAGLLATPAS</sequence>
<dbReference type="NCBIfam" id="NF009689">
    <property type="entry name" value="PRK13210.1"/>
    <property type="match status" value="1"/>
</dbReference>
<dbReference type="InterPro" id="IPR036237">
    <property type="entry name" value="Xyl_isomerase-like_sf"/>
</dbReference>
<dbReference type="Proteomes" id="UP000185628">
    <property type="component" value="Unassembled WGS sequence"/>
</dbReference>
<evidence type="ECO:0000313" key="2">
    <source>
        <dbReference type="EMBL" id="OKL52896.1"/>
    </source>
</evidence>
<protein>
    <submittedName>
        <fullName evidence="2">Xylulose 5-phosphate 3-epimerase</fullName>
    </submittedName>
</protein>
<dbReference type="Gene3D" id="3.20.20.150">
    <property type="entry name" value="Divalent-metal-dependent TIM barrel enzymes"/>
    <property type="match status" value="1"/>
</dbReference>
<organism evidence="2 3">
    <name type="scientific">Bowdeniella nasicola</name>
    <dbReference type="NCBI Taxonomy" id="208480"/>
    <lineage>
        <taxon>Bacteria</taxon>
        <taxon>Bacillati</taxon>
        <taxon>Actinomycetota</taxon>
        <taxon>Actinomycetes</taxon>
        <taxon>Actinomycetales</taxon>
        <taxon>Actinomycetaceae</taxon>
        <taxon>Bowdeniella</taxon>
    </lineage>
</organism>
<reference evidence="3" key="1">
    <citation type="submission" date="2016-12" db="EMBL/GenBank/DDBJ databases">
        <authorList>
            <person name="Meng X."/>
        </authorList>
    </citation>
    <scope>NUCLEOTIDE SEQUENCE [LARGE SCALE GENOMIC DNA]</scope>
    <source>
        <strain evidence="3">DSM 19116</strain>
    </source>
</reference>
<dbReference type="SUPFAM" id="SSF51658">
    <property type="entry name" value="Xylose isomerase-like"/>
    <property type="match status" value="1"/>
</dbReference>
<evidence type="ECO:0000313" key="3">
    <source>
        <dbReference type="Proteomes" id="UP000185628"/>
    </source>
</evidence>
<accession>A0A1Q5PZI9</accession>
<keyword evidence="3" id="KW-1185">Reference proteome</keyword>
<proteinExistence type="predicted"/>
<dbReference type="AlphaFoldDB" id="A0A1Q5PZI9"/>
<dbReference type="EMBL" id="MQVR01000131">
    <property type="protein sequence ID" value="OKL52896.1"/>
    <property type="molecule type" value="Genomic_DNA"/>
</dbReference>
<name>A0A1Q5PZI9_9ACTO</name>
<dbReference type="Pfam" id="PF01261">
    <property type="entry name" value="AP_endonuc_2"/>
    <property type="match status" value="1"/>
</dbReference>
<dbReference type="InterPro" id="IPR050312">
    <property type="entry name" value="IolE/XylAMocC-like"/>
</dbReference>
<dbReference type="NCBIfam" id="NF009688">
    <property type="entry name" value="PRK13209.1"/>
    <property type="match status" value="1"/>
</dbReference>
<comment type="caution">
    <text evidence="2">The sequence shown here is derived from an EMBL/GenBank/DDBJ whole genome shotgun (WGS) entry which is preliminary data.</text>
</comment>
<dbReference type="PANTHER" id="PTHR12110">
    <property type="entry name" value="HYDROXYPYRUVATE ISOMERASE"/>
    <property type="match status" value="1"/>
</dbReference>
<dbReference type="PANTHER" id="PTHR12110:SF53">
    <property type="entry name" value="BLR5974 PROTEIN"/>
    <property type="match status" value="1"/>
</dbReference>
<evidence type="ECO:0000259" key="1">
    <source>
        <dbReference type="Pfam" id="PF01261"/>
    </source>
</evidence>
<dbReference type="InterPro" id="IPR013022">
    <property type="entry name" value="Xyl_isomerase-like_TIM-brl"/>
</dbReference>
<gene>
    <name evidence="2" type="ORF">BSZ39_12475</name>
</gene>